<sequence>MFFALVCANAGSLLIRSGLQSEIWMLIYGATALWCLHDWGRTKGAFWMHAVVFLPPLYAILSTFWSIAPMQTAWSGVQFLMTTIIAVRIAMSIDPKRALVVAGGVYAVGISLSLLNVATGFMAPVWEHNGALLGIYTQKNMMGKAAVMGGLILVGLARLYRIPLLPVVIYIGLFAVVRMAMSAGALMTYLLVPALFFLAMVSRRSAQVRAVWIIFPLLALTLVGLAYVGSGGSPITALLEFTGKSPTLTGRTVIWQFGLESFREHPLLGVGFKAYWAVDSFAIRYIHATIEDGLFWFHNIYIEMLVGGGILGAAIMALVIVRFLRQALRWIVRSGSVVAILWGMILLVSLFAGLSDNVTFTLHGLNHVLIVMGYVFATRALREQL</sequence>
<evidence type="ECO:0000313" key="8">
    <source>
        <dbReference type="Proteomes" id="UP001399917"/>
    </source>
</evidence>
<feature type="domain" description="O-antigen ligase-related" evidence="6">
    <location>
        <begin position="173"/>
        <end position="316"/>
    </location>
</feature>
<feature type="transmembrane region" description="Helical" evidence="5">
    <location>
        <begin position="142"/>
        <end position="161"/>
    </location>
</feature>
<evidence type="ECO:0000256" key="1">
    <source>
        <dbReference type="ARBA" id="ARBA00004141"/>
    </source>
</evidence>
<dbReference type="EMBL" id="BAABDF010000001">
    <property type="protein sequence ID" value="GAA3852763.1"/>
    <property type="molecule type" value="Genomic_DNA"/>
</dbReference>
<organism evidence="7 8">
    <name type="scientific">Celeribacter arenosi</name>
    <dbReference type="NCBI Taxonomy" id="792649"/>
    <lineage>
        <taxon>Bacteria</taxon>
        <taxon>Pseudomonadati</taxon>
        <taxon>Pseudomonadota</taxon>
        <taxon>Alphaproteobacteria</taxon>
        <taxon>Rhodobacterales</taxon>
        <taxon>Roseobacteraceae</taxon>
        <taxon>Celeribacter</taxon>
    </lineage>
</organism>
<feature type="transmembrane region" description="Helical" evidence="5">
    <location>
        <begin position="44"/>
        <end position="61"/>
    </location>
</feature>
<evidence type="ECO:0000256" key="3">
    <source>
        <dbReference type="ARBA" id="ARBA00022989"/>
    </source>
</evidence>
<evidence type="ECO:0000313" key="7">
    <source>
        <dbReference type="EMBL" id="GAA3852763.1"/>
    </source>
</evidence>
<reference evidence="8" key="1">
    <citation type="journal article" date="2019" name="Int. J. Syst. Evol. Microbiol.">
        <title>The Global Catalogue of Microorganisms (GCM) 10K type strain sequencing project: providing services to taxonomists for standard genome sequencing and annotation.</title>
        <authorList>
            <consortium name="The Broad Institute Genomics Platform"/>
            <consortium name="The Broad Institute Genome Sequencing Center for Infectious Disease"/>
            <person name="Wu L."/>
            <person name="Ma J."/>
        </authorList>
    </citation>
    <scope>NUCLEOTIDE SEQUENCE [LARGE SCALE GENOMIC DNA]</scope>
    <source>
        <strain evidence="8">JCM 17190</strain>
    </source>
</reference>
<proteinExistence type="predicted"/>
<feature type="transmembrane region" description="Helical" evidence="5">
    <location>
        <begin position="99"/>
        <end position="121"/>
    </location>
</feature>
<feature type="transmembrane region" description="Helical" evidence="5">
    <location>
        <begin position="210"/>
        <end position="229"/>
    </location>
</feature>
<keyword evidence="8" id="KW-1185">Reference proteome</keyword>
<keyword evidence="4 5" id="KW-0472">Membrane</keyword>
<accession>A0ABP7JRU4</accession>
<feature type="transmembrane region" description="Helical" evidence="5">
    <location>
        <begin position="360"/>
        <end position="377"/>
    </location>
</feature>
<evidence type="ECO:0000256" key="4">
    <source>
        <dbReference type="ARBA" id="ARBA00023136"/>
    </source>
</evidence>
<comment type="caution">
    <text evidence="7">The sequence shown here is derived from an EMBL/GenBank/DDBJ whole genome shotgun (WGS) entry which is preliminary data.</text>
</comment>
<feature type="transmembrane region" description="Helical" evidence="5">
    <location>
        <begin position="73"/>
        <end position="93"/>
    </location>
</feature>
<feature type="transmembrane region" description="Helical" evidence="5">
    <location>
        <begin position="300"/>
        <end position="324"/>
    </location>
</feature>
<evidence type="ECO:0000256" key="2">
    <source>
        <dbReference type="ARBA" id="ARBA00022692"/>
    </source>
</evidence>
<dbReference type="Pfam" id="PF04932">
    <property type="entry name" value="Wzy_C"/>
    <property type="match status" value="1"/>
</dbReference>
<dbReference type="InterPro" id="IPR007016">
    <property type="entry name" value="O-antigen_ligase-rel_domated"/>
</dbReference>
<comment type="subcellular location">
    <subcellularLocation>
        <location evidence="1">Membrane</location>
        <topology evidence="1">Multi-pass membrane protein</topology>
    </subcellularLocation>
</comment>
<keyword evidence="2 5" id="KW-0812">Transmembrane</keyword>
<evidence type="ECO:0000259" key="6">
    <source>
        <dbReference type="Pfam" id="PF04932"/>
    </source>
</evidence>
<dbReference type="InterPro" id="IPR051533">
    <property type="entry name" value="WaaL-like"/>
</dbReference>
<protein>
    <recommendedName>
        <fullName evidence="6">O-antigen ligase-related domain-containing protein</fullName>
    </recommendedName>
</protein>
<evidence type="ECO:0000256" key="5">
    <source>
        <dbReference type="SAM" id="Phobius"/>
    </source>
</evidence>
<dbReference type="Proteomes" id="UP001399917">
    <property type="component" value="Unassembled WGS sequence"/>
</dbReference>
<feature type="transmembrane region" description="Helical" evidence="5">
    <location>
        <begin position="167"/>
        <end position="198"/>
    </location>
</feature>
<gene>
    <name evidence="7" type="ORF">GCM10022404_00160</name>
</gene>
<keyword evidence="3 5" id="KW-1133">Transmembrane helix</keyword>
<dbReference type="PANTHER" id="PTHR37422:SF17">
    <property type="entry name" value="O-ANTIGEN LIGASE"/>
    <property type="match status" value="1"/>
</dbReference>
<name>A0ABP7JRU4_9RHOB</name>
<feature type="transmembrane region" description="Helical" evidence="5">
    <location>
        <begin position="336"/>
        <end position="354"/>
    </location>
</feature>
<dbReference type="PANTHER" id="PTHR37422">
    <property type="entry name" value="TEICHURONIC ACID BIOSYNTHESIS PROTEIN TUAE"/>
    <property type="match status" value="1"/>
</dbReference>